<dbReference type="SUPFAM" id="SSF55166">
    <property type="entry name" value="Hedgehog/DD-peptidase"/>
    <property type="match status" value="1"/>
</dbReference>
<evidence type="ECO:0000256" key="1">
    <source>
        <dbReference type="SAM" id="MobiDB-lite"/>
    </source>
</evidence>
<dbReference type="EMBL" id="FOGM01000016">
    <property type="protein sequence ID" value="SES07871.1"/>
    <property type="molecule type" value="Genomic_DNA"/>
</dbReference>
<feature type="region of interest" description="Disordered" evidence="1">
    <location>
        <begin position="36"/>
        <end position="66"/>
    </location>
</feature>
<feature type="transmembrane region" description="Helical" evidence="2">
    <location>
        <begin position="7"/>
        <end position="28"/>
    </location>
</feature>
<dbReference type="EMBL" id="CCBC010000173">
    <property type="protein sequence ID" value="CDO18180.1"/>
    <property type="molecule type" value="Genomic_DNA"/>
</dbReference>
<evidence type="ECO:0000313" key="4">
    <source>
        <dbReference type="EMBL" id="CDO18180.1"/>
    </source>
</evidence>
<dbReference type="AlphaFoldDB" id="A0A060RHJ7"/>
<dbReference type="GO" id="GO:0004180">
    <property type="term" value="F:carboxypeptidase activity"/>
    <property type="evidence" value="ECO:0007669"/>
    <property type="project" value="UniProtKB-KW"/>
</dbReference>
<protein>
    <submittedName>
        <fullName evidence="4 5">D-alanyl-D-alanine carboxypeptidase</fullName>
    </submittedName>
</protein>
<organism evidence="4 6">
    <name type="scientific">Streptococcus gallolyticus</name>
    <dbReference type="NCBI Taxonomy" id="315405"/>
    <lineage>
        <taxon>Bacteria</taxon>
        <taxon>Bacillati</taxon>
        <taxon>Bacillota</taxon>
        <taxon>Bacilli</taxon>
        <taxon>Lactobacillales</taxon>
        <taxon>Streptococcaceae</taxon>
        <taxon>Streptococcus</taxon>
    </lineage>
</organism>
<sequence>MRKKRSLPTLILGLLVIVIFIVGIFVFVQGDKLSLSGNAQKSSTNSSSLVSSESSTSSTASATDLPDVSSSDWELVLVNRDNITAEMNPDLTQIDNIYVDSRIADNVRNFLAAAQAIDSSEHLISGYRSVAYQEELFNSYVSQEMAADPSLTQEAAEDLVKTYSQPAGASEHQTGLAIDMSTVNSLNESDADVVAQVAAIAPEYGFVLRFPEGKSDSTGVDYEDWHFRYVGVESAKYMTENNLTLEEYVALLKENNR</sequence>
<dbReference type="Proteomes" id="UP000182712">
    <property type="component" value="Unassembled WGS sequence"/>
</dbReference>
<dbReference type="InterPro" id="IPR058193">
    <property type="entry name" value="VanY/YodJ_core_dom"/>
</dbReference>
<keyword evidence="4" id="KW-0378">Hydrolase</keyword>
<gene>
    <name evidence="4" type="ORF">BN963_SGAL_01375</name>
    <name evidence="5" type="ORF">SAMN04487840_1168</name>
</gene>
<evidence type="ECO:0000313" key="5">
    <source>
        <dbReference type="EMBL" id="SES07871.1"/>
    </source>
</evidence>
<keyword evidence="2" id="KW-0472">Membrane</keyword>
<dbReference type="PANTHER" id="PTHR34385:SF1">
    <property type="entry name" value="PEPTIDOGLYCAN L-ALANYL-D-GLUTAMATE ENDOPEPTIDASE CWLK"/>
    <property type="match status" value="1"/>
</dbReference>
<dbReference type="Proteomes" id="UP000027584">
    <property type="component" value="Unassembled WGS sequence"/>
</dbReference>
<name>A0A060RHJ7_9STRE</name>
<dbReference type="Pfam" id="PF02557">
    <property type="entry name" value="VanY"/>
    <property type="match status" value="1"/>
</dbReference>
<dbReference type="PANTHER" id="PTHR34385">
    <property type="entry name" value="D-ALANYL-D-ALANINE CARBOXYPEPTIDASE"/>
    <property type="match status" value="1"/>
</dbReference>
<dbReference type="Gene3D" id="3.30.1380.10">
    <property type="match status" value="1"/>
</dbReference>
<dbReference type="InterPro" id="IPR003709">
    <property type="entry name" value="VanY-like_core_dom"/>
</dbReference>
<dbReference type="InterPro" id="IPR009045">
    <property type="entry name" value="Zn_M74/Hedgehog-like"/>
</dbReference>
<accession>A0A060RHJ7</accession>
<evidence type="ECO:0000259" key="3">
    <source>
        <dbReference type="Pfam" id="PF02557"/>
    </source>
</evidence>
<reference evidence="4 6" key="1">
    <citation type="submission" date="2014-02" db="EMBL/GenBank/DDBJ databases">
        <authorList>
            <person name="Manrique M."/>
        </authorList>
    </citation>
    <scope>NUCLEOTIDE SEQUENCE [LARGE SCALE GENOMIC DNA]</scope>
    <source>
        <strain evidence="4 6">LMG17956</strain>
    </source>
</reference>
<evidence type="ECO:0000313" key="6">
    <source>
        <dbReference type="Proteomes" id="UP000027584"/>
    </source>
</evidence>
<reference evidence="5 7" key="3">
    <citation type="submission" date="2016-10" db="EMBL/GenBank/DDBJ databases">
        <authorList>
            <person name="de Groot N.N."/>
        </authorList>
    </citation>
    <scope>NUCLEOTIDE SEQUENCE [LARGE SCALE GENOMIC DNA]</scope>
    <source>
        <strain evidence="5 7">VTM2R47</strain>
    </source>
</reference>
<reference evidence="4 6" key="2">
    <citation type="submission" date="2014-05" db="EMBL/GenBank/DDBJ databases">
        <title>Genome sequence of Streptococcus gallolyticus.</title>
        <authorList>
            <person name="Del Campo R."/>
        </authorList>
    </citation>
    <scope>NUCLEOTIDE SEQUENCE [LARGE SCALE GENOMIC DNA]</scope>
    <source>
        <strain evidence="4 6">LMG17956</strain>
    </source>
</reference>
<evidence type="ECO:0000313" key="7">
    <source>
        <dbReference type="Proteomes" id="UP000182712"/>
    </source>
</evidence>
<dbReference type="InterPro" id="IPR052179">
    <property type="entry name" value="DD-CPase-like"/>
</dbReference>
<keyword evidence="4" id="KW-0121">Carboxypeptidase</keyword>
<keyword evidence="2" id="KW-1133">Transmembrane helix</keyword>
<feature type="compositionally biased region" description="Low complexity" evidence="1">
    <location>
        <begin position="42"/>
        <end position="63"/>
    </location>
</feature>
<keyword evidence="4" id="KW-0645">Protease</keyword>
<dbReference type="GO" id="GO:0006508">
    <property type="term" value="P:proteolysis"/>
    <property type="evidence" value="ECO:0007669"/>
    <property type="project" value="InterPro"/>
</dbReference>
<proteinExistence type="predicted"/>
<dbReference type="CDD" id="cd14852">
    <property type="entry name" value="LD-carboxypeptidase"/>
    <property type="match status" value="1"/>
</dbReference>
<keyword evidence="2" id="KW-0812">Transmembrane</keyword>
<evidence type="ECO:0000256" key="2">
    <source>
        <dbReference type="SAM" id="Phobius"/>
    </source>
</evidence>
<feature type="domain" description="D-alanyl-D-alanine carboxypeptidase-like core" evidence="3">
    <location>
        <begin position="97"/>
        <end position="231"/>
    </location>
</feature>